<dbReference type="NCBIfam" id="TIGR00658">
    <property type="entry name" value="orni_carb_tr"/>
    <property type="match status" value="1"/>
</dbReference>
<dbReference type="PRINTS" id="PR00102">
    <property type="entry name" value="OTCASE"/>
</dbReference>
<dbReference type="RefSeq" id="WP_340603957.1">
    <property type="nucleotide sequence ID" value="NZ_JBBMXV010000003.1"/>
</dbReference>
<evidence type="ECO:0000313" key="8">
    <source>
        <dbReference type="EMBL" id="MFC6905433.1"/>
    </source>
</evidence>
<proteinExistence type="inferred from homology"/>
<feature type="binding site" evidence="5">
    <location>
        <begin position="52"/>
        <end position="55"/>
    </location>
    <ligand>
        <name>carbamoyl phosphate</name>
        <dbReference type="ChEBI" id="CHEBI:58228"/>
    </ligand>
</feature>
<dbReference type="Pfam" id="PF02729">
    <property type="entry name" value="OTCace_N"/>
    <property type="match status" value="1"/>
</dbReference>
<dbReference type="Pfam" id="PF00185">
    <property type="entry name" value="OTCace"/>
    <property type="match status" value="1"/>
</dbReference>
<feature type="binding site" evidence="5">
    <location>
        <position position="221"/>
    </location>
    <ligand>
        <name>L-ornithine</name>
        <dbReference type="ChEBI" id="CHEBI:46911"/>
    </ligand>
</feature>
<dbReference type="SUPFAM" id="SSF53671">
    <property type="entry name" value="Aspartate/ornithine carbamoyltransferase"/>
    <property type="match status" value="1"/>
</dbReference>
<organism evidence="8 9">
    <name type="scientific">Halalkalicoccus tibetensis</name>
    <dbReference type="NCBI Taxonomy" id="175632"/>
    <lineage>
        <taxon>Archaea</taxon>
        <taxon>Methanobacteriati</taxon>
        <taxon>Methanobacteriota</taxon>
        <taxon>Stenosarchaea group</taxon>
        <taxon>Halobacteria</taxon>
        <taxon>Halobacteriales</taxon>
        <taxon>Halococcaceae</taxon>
        <taxon>Halalkalicoccus</taxon>
    </lineage>
</organism>
<dbReference type="InterPro" id="IPR006132">
    <property type="entry name" value="Asp/Orn_carbamoyltranf_P-bd"/>
</dbReference>
<evidence type="ECO:0000256" key="1">
    <source>
        <dbReference type="ARBA" id="ARBA00007805"/>
    </source>
</evidence>
<sequence length="301" mass="33027">MTRHFIDVDDLNREELGTVLDRAAEYKRQRREGIPHPDLERRTLGMVFEKPSSRTRISFETGMTQLGGHAIFLGPEDIGLGDREPLSDTARVLSGYVDAAMVRLFDHGDLETLAANATVPVVNGLTDDAHPCQTLADLLTIREAFGGFEGLSVTWVGDANNVARSFALGCALCGIDLTVATPEGYALDDAHIERAGELGPTPETTHDPAEAVAGADVVYTDVWISMGQEEERDERLAAFEDFQVNEGLLEHSPEARVMHCLPAHRGEEITDAVLESDRSMVFEQAENRMHAQKGLLSFLLE</sequence>
<dbReference type="EC" id="2.1.3.3" evidence="2 5"/>
<dbReference type="InterPro" id="IPR036901">
    <property type="entry name" value="Asp/Orn_carbamoylTrfase_sf"/>
</dbReference>
<dbReference type="GO" id="GO:0042450">
    <property type="term" value="P:L-arginine biosynthetic process via ornithine"/>
    <property type="evidence" value="ECO:0007669"/>
    <property type="project" value="UniProtKB-UniRule"/>
</dbReference>
<protein>
    <recommendedName>
        <fullName evidence="2 5">Ornithine carbamoyltransferase</fullName>
        <shortName evidence="5">OTCase</shortName>
        <ecNumber evidence="2 5">2.1.3.3</ecNumber>
    </recommendedName>
</protein>
<feature type="binding site" evidence="5">
    <location>
        <begin position="225"/>
        <end position="226"/>
    </location>
    <ligand>
        <name>L-ornithine</name>
        <dbReference type="ChEBI" id="CHEBI:46911"/>
    </ligand>
</feature>
<dbReference type="FunFam" id="3.40.50.1370:FF:000008">
    <property type="entry name" value="Ornithine carbamoyltransferase"/>
    <property type="match status" value="1"/>
</dbReference>
<evidence type="ECO:0000256" key="5">
    <source>
        <dbReference type="HAMAP-Rule" id="MF_01109"/>
    </source>
</evidence>
<reference evidence="8 9" key="1">
    <citation type="journal article" date="2019" name="Int. J. Syst. Evol. Microbiol.">
        <title>The Global Catalogue of Microorganisms (GCM) 10K type strain sequencing project: providing services to taxonomists for standard genome sequencing and annotation.</title>
        <authorList>
            <consortium name="The Broad Institute Genomics Platform"/>
            <consortium name="The Broad Institute Genome Sequencing Center for Infectious Disease"/>
            <person name="Wu L."/>
            <person name="Ma J."/>
        </authorList>
    </citation>
    <scope>NUCLEOTIDE SEQUENCE [LARGE SCALE GENOMIC DNA]</scope>
    <source>
        <strain evidence="8 9">CGMCC 1.3240</strain>
    </source>
</reference>
<comment type="similarity">
    <text evidence="1 5">Belongs to the aspartate/ornithine carbamoyltransferase superfamily. OTCase family.</text>
</comment>
<dbReference type="InterPro" id="IPR006130">
    <property type="entry name" value="Asp/Orn_carbamoylTrfase"/>
</dbReference>
<feature type="domain" description="Aspartate/ornithine carbamoyltransferase carbamoyl-P binding" evidence="7">
    <location>
        <begin position="3"/>
        <end position="143"/>
    </location>
</feature>
<evidence type="ECO:0000256" key="2">
    <source>
        <dbReference type="ARBA" id="ARBA00013007"/>
    </source>
</evidence>
<accession>A0ABD5V539</accession>
<dbReference type="EMBL" id="JBHSXQ010000003">
    <property type="protein sequence ID" value="MFC6905433.1"/>
    <property type="molecule type" value="Genomic_DNA"/>
</dbReference>
<gene>
    <name evidence="8" type="primary">argF</name>
    <name evidence="8" type="ORF">ACFQGH_09525</name>
</gene>
<dbReference type="GO" id="GO:0004585">
    <property type="term" value="F:ornithine carbamoyltransferase activity"/>
    <property type="evidence" value="ECO:0007669"/>
    <property type="project" value="UniProtKB-UniRule"/>
</dbReference>
<evidence type="ECO:0000313" key="9">
    <source>
        <dbReference type="Proteomes" id="UP001596312"/>
    </source>
</evidence>
<dbReference type="InterPro" id="IPR024904">
    <property type="entry name" value="OTCase_ArgI"/>
</dbReference>
<dbReference type="HAMAP" id="MF_01109">
    <property type="entry name" value="OTCase"/>
    <property type="match status" value="1"/>
</dbReference>
<evidence type="ECO:0000259" key="7">
    <source>
        <dbReference type="Pfam" id="PF02729"/>
    </source>
</evidence>
<feature type="binding site" evidence="5">
    <location>
        <begin position="130"/>
        <end position="133"/>
    </location>
    <ligand>
        <name>carbamoyl phosphate</name>
        <dbReference type="ChEBI" id="CHEBI:58228"/>
    </ligand>
</feature>
<comment type="catalytic activity">
    <reaction evidence="4 5">
        <text>carbamoyl phosphate + L-ornithine = L-citrulline + phosphate + H(+)</text>
        <dbReference type="Rhea" id="RHEA:19513"/>
        <dbReference type="ChEBI" id="CHEBI:15378"/>
        <dbReference type="ChEBI" id="CHEBI:43474"/>
        <dbReference type="ChEBI" id="CHEBI:46911"/>
        <dbReference type="ChEBI" id="CHEBI:57743"/>
        <dbReference type="ChEBI" id="CHEBI:58228"/>
        <dbReference type="EC" id="2.1.3.3"/>
    </reaction>
</comment>
<dbReference type="Gene3D" id="3.40.50.1370">
    <property type="entry name" value="Aspartate/ornithine carbamoyltransferase"/>
    <property type="match status" value="2"/>
</dbReference>
<name>A0ABD5V539_9EURY</name>
<feature type="domain" description="Aspartate/ornithine carbamoyltransferase Asp/Orn-binding" evidence="6">
    <location>
        <begin position="149"/>
        <end position="298"/>
    </location>
</feature>
<dbReference type="PANTHER" id="PTHR45753">
    <property type="entry name" value="ORNITHINE CARBAMOYLTRANSFERASE, MITOCHONDRIAL"/>
    <property type="match status" value="1"/>
</dbReference>
<dbReference type="GO" id="GO:0005737">
    <property type="term" value="C:cytoplasm"/>
    <property type="evidence" value="ECO:0007669"/>
    <property type="project" value="UniProtKB-SubCell"/>
</dbReference>
<evidence type="ECO:0000256" key="4">
    <source>
        <dbReference type="ARBA" id="ARBA00048772"/>
    </source>
</evidence>
<dbReference type="PANTHER" id="PTHR45753:SF3">
    <property type="entry name" value="ORNITHINE TRANSCARBAMYLASE, MITOCHONDRIAL"/>
    <property type="match status" value="1"/>
</dbReference>
<feature type="binding site" evidence="5">
    <location>
        <position position="288"/>
    </location>
    <ligand>
        <name>carbamoyl phosphate</name>
        <dbReference type="ChEBI" id="CHEBI:58228"/>
    </ligand>
</feature>
<comment type="caution">
    <text evidence="8">The sequence shown here is derived from an EMBL/GenBank/DDBJ whole genome shotgun (WGS) entry which is preliminary data.</text>
</comment>
<comment type="caution">
    <text evidence="5">Lacks conserved residue(s) required for the propagation of feature annotation.</text>
</comment>
<dbReference type="NCBIfam" id="NF001986">
    <property type="entry name" value="PRK00779.1"/>
    <property type="match status" value="1"/>
</dbReference>
<evidence type="ECO:0000256" key="3">
    <source>
        <dbReference type="ARBA" id="ARBA00022679"/>
    </source>
</evidence>
<evidence type="ECO:0000259" key="6">
    <source>
        <dbReference type="Pfam" id="PF00185"/>
    </source>
</evidence>
<feature type="binding site" evidence="5">
    <location>
        <position position="103"/>
    </location>
    <ligand>
        <name>carbamoyl phosphate</name>
        <dbReference type="ChEBI" id="CHEBI:58228"/>
    </ligand>
</feature>
<feature type="binding site" evidence="5">
    <location>
        <position position="161"/>
    </location>
    <ligand>
        <name>L-ornithine</name>
        <dbReference type="ChEBI" id="CHEBI:46911"/>
    </ligand>
</feature>
<dbReference type="Proteomes" id="UP001596312">
    <property type="component" value="Unassembled WGS sequence"/>
</dbReference>
<keyword evidence="9" id="KW-1185">Reference proteome</keyword>
<comment type="subcellular location">
    <subcellularLocation>
        <location evidence="5">Cytoplasm</location>
    </subcellularLocation>
</comment>
<dbReference type="InterPro" id="IPR006131">
    <property type="entry name" value="Asp_carbamoyltransf_Asp/Orn-bd"/>
</dbReference>
<feature type="binding site" evidence="5">
    <location>
        <begin position="260"/>
        <end position="261"/>
    </location>
    <ligand>
        <name>carbamoyl phosphate</name>
        <dbReference type="ChEBI" id="CHEBI:58228"/>
    </ligand>
</feature>
<dbReference type="PRINTS" id="PR00100">
    <property type="entry name" value="AOTCASE"/>
</dbReference>
<keyword evidence="5" id="KW-0963">Cytoplasm</keyword>
<dbReference type="InterPro" id="IPR002292">
    <property type="entry name" value="Orn/put_carbamltrans"/>
</dbReference>
<dbReference type="AlphaFoldDB" id="A0ABD5V539"/>
<keyword evidence="3 5" id="KW-0808">Transferase</keyword>